<sequence>MAVVNVAAEPRPTTKPEPLGSFPLILLFTTCTLCALFLLWRRASELRTVVAHQLTTWNSAEGRIRLSTDDGPSAREFLDDDYDEDNERLGDEEPLAVTAERLRKAVSSADTPMEHADEPSVVFEADTADPPPPPPKS</sequence>
<keyword evidence="2" id="KW-0812">Transmembrane</keyword>
<evidence type="ECO:0000256" key="2">
    <source>
        <dbReference type="SAM" id="Phobius"/>
    </source>
</evidence>
<proteinExistence type="predicted"/>
<dbReference type="AlphaFoldDB" id="A0A371D576"/>
<dbReference type="EMBL" id="KZ857417">
    <property type="protein sequence ID" value="RDX47661.1"/>
    <property type="molecule type" value="Genomic_DNA"/>
</dbReference>
<feature type="compositionally biased region" description="Basic and acidic residues" evidence="1">
    <location>
        <begin position="68"/>
        <end position="77"/>
    </location>
</feature>
<feature type="region of interest" description="Disordered" evidence="1">
    <location>
        <begin position="68"/>
        <end position="137"/>
    </location>
</feature>
<keyword evidence="4" id="KW-1185">Reference proteome</keyword>
<keyword evidence="2" id="KW-1133">Transmembrane helix</keyword>
<name>A0A371D576_9APHY</name>
<gene>
    <name evidence="3" type="ORF">OH76DRAFT_1405727</name>
</gene>
<evidence type="ECO:0000313" key="3">
    <source>
        <dbReference type="EMBL" id="RDX47661.1"/>
    </source>
</evidence>
<dbReference type="Proteomes" id="UP000256964">
    <property type="component" value="Unassembled WGS sequence"/>
</dbReference>
<keyword evidence="2" id="KW-0472">Membrane</keyword>
<accession>A0A371D576</accession>
<evidence type="ECO:0000313" key="4">
    <source>
        <dbReference type="Proteomes" id="UP000256964"/>
    </source>
</evidence>
<dbReference type="OrthoDB" id="3198959at2759"/>
<feature type="transmembrane region" description="Helical" evidence="2">
    <location>
        <begin position="20"/>
        <end position="40"/>
    </location>
</feature>
<reference evidence="3 4" key="1">
    <citation type="journal article" date="2018" name="Biotechnol. Biofuels">
        <title>Integrative visual omics of the white-rot fungus Polyporus brumalis exposes the biotechnological potential of its oxidative enzymes for delignifying raw plant biomass.</title>
        <authorList>
            <person name="Miyauchi S."/>
            <person name="Rancon A."/>
            <person name="Drula E."/>
            <person name="Hage H."/>
            <person name="Chaduli D."/>
            <person name="Favel A."/>
            <person name="Grisel S."/>
            <person name="Henrissat B."/>
            <person name="Herpoel-Gimbert I."/>
            <person name="Ruiz-Duenas F.J."/>
            <person name="Chevret D."/>
            <person name="Hainaut M."/>
            <person name="Lin J."/>
            <person name="Wang M."/>
            <person name="Pangilinan J."/>
            <person name="Lipzen A."/>
            <person name="Lesage-Meessen L."/>
            <person name="Navarro D."/>
            <person name="Riley R."/>
            <person name="Grigoriev I.V."/>
            <person name="Zhou S."/>
            <person name="Raouche S."/>
            <person name="Rosso M.N."/>
        </authorList>
    </citation>
    <scope>NUCLEOTIDE SEQUENCE [LARGE SCALE GENOMIC DNA]</scope>
    <source>
        <strain evidence="3 4">BRFM 1820</strain>
    </source>
</reference>
<organism evidence="3 4">
    <name type="scientific">Lentinus brumalis</name>
    <dbReference type="NCBI Taxonomy" id="2498619"/>
    <lineage>
        <taxon>Eukaryota</taxon>
        <taxon>Fungi</taxon>
        <taxon>Dikarya</taxon>
        <taxon>Basidiomycota</taxon>
        <taxon>Agaricomycotina</taxon>
        <taxon>Agaricomycetes</taxon>
        <taxon>Polyporales</taxon>
        <taxon>Polyporaceae</taxon>
        <taxon>Lentinus</taxon>
    </lineage>
</organism>
<evidence type="ECO:0000256" key="1">
    <source>
        <dbReference type="SAM" id="MobiDB-lite"/>
    </source>
</evidence>
<feature type="compositionally biased region" description="Acidic residues" evidence="1">
    <location>
        <begin position="78"/>
        <end position="94"/>
    </location>
</feature>
<protein>
    <submittedName>
        <fullName evidence="3">Uncharacterized protein</fullName>
    </submittedName>
</protein>